<evidence type="ECO:0000313" key="2">
    <source>
        <dbReference type="Proteomes" id="UP000037594"/>
    </source>
</evidence>
<dbReference type="OrthoDB" id="4607150at2"/>
<protein>
    <submittedName>
        <fullName evidence="1">Uncharacterized protein</fullName>
    </submittedName>
</protein>
<dbReference type="RefSeq" id="WP_019348806.1">
    <property type="nucleotide sequence ID" value="NZ_AGSZ01000821.1"/>
</dbReference>
<dbReference type="PATRIC" id="fig|451644.5.peg.4835"/>
<gene>
    <name evidence="1" type="ORF">ACT17_23430</name>
</gene>
<accession>A0A0J8U5X8</accession>
<dbReference type="EMBL" id="LFOD01000026">
    <property type="protein sequence ID" value="KMV15845.1"/>
    <property type="molecule type" value="Genomic_DNA"/>
</dbReference>
<proteinExistence type="predicted"/>
<dbReference type="AlphaFoldDB" id="A0A0J8U5X8"/>
<reference evidence="1 2" key="1">
    <citation type="submission" date="2015-06" db="EMBL/GenBank/DDBJ databases">
        <title>Genome sequence of Mycobacterium conceptionense strain MLE.</title>
        <authorList>
            <person name="Greninger A.L."/>
            <person name="Cunningham G."/>
            <person name="Chiu C.Y."/>
            <person name="Miller S."/>
        </authorList>
    </citation>
    <scope>NUCLEOTIDE SEQUENCE [LARGE SCALE GENOMIC DNA]</scope>
    <source>
        <strain evidence="1 2">MLE</strain>
    </source>
</reference>
<comment type="caution">
    <text evidence="1">The sequence shown here is derived from an EMBL/GenBank/DDBJ whole genome shotgun (WGS) entry which is preliminary data.</text>
</comment>
<evidence type="ECO:0000313" key="1">
    <source>
        <dbReference type="EMBL" id="KMV15845.1"/>
    </source>
</evidence>
<organism evidence="1 2">
    <name type="scientific">Mycolicibacterium conceptionense</name>
    <dbReference type="NCBI Taxonomy" id="451644"/>
    <lineage>
        <taxon>Bacteria</taxon>
        <taxon>Bacillati</taxon>
        <taxon>Actinomycetota</taxon>
        <taxon>Actinomycetes</taxon>
        <taxon>Mycobacteriales</taxon>
        <taxon>Mycobacteriaceae</taxon>
        <taxon>Mycolicibacterium</taxon>
    </lineage>
</organism>
<dbReference type="Proteomes" id="UP000037594">
    <property type="component" value="Unassembled WGS sequence"/>
</dbReference>
<sequence>MATVADIERLKALTDRLLPLSSRARGEVIAAADWNTVVGALLEVARAVVAAGVPTAVPAHDHPDQVTLGWLDPRLRVLIEGGPLSDPGATARVTSIERQAALVSGRLDDVSREVRELRTVTGRQETNDLDRASALTVLSRTVSGMKDPRNEIAALRSSLDAISTNVSAVSAFATGLGDLTPAALLDGLSQIDQLRQRLTTPTGTLLDAAEFERRLTELQTTLVTEQELTDAIKSRPARLTAAVKAELLDETRVTAQRQAEDSARTLTEAMQTQLSTRIDEVILSAVQAARDAAADFRGELQTRITTDLTELIKHGLTASDDRLTERVDAAASALRATVDQRITELQGSLDDRVSAAITEARPELLAAFTATVDDRISGLTRQLSTFQTGLDEIRVGLNATNTELAAVQQRTTATLDSRDAALRAAMVTERRRVDGQLSELQRQVTPRPTGITREELLTELGRNNDQLRSEMTRLAAHVDPGPGIVLGPIVRPRG</sequence>
<name>A0A0J8U5X8_9MYCO</name>